<reference evidence="7" key="1">
    <citation type="submission" date="2021-03" db="EMBL/GenBank/DDBJ databases">
        <title>Genomic Encyclopedia of Type Strains, Phase IV (KMG-IV): sequencing the most valuable type-strain genomes for metagenomic binning, comparative biology and taxonomic classification.</title>
        <authorList>
            <person name="Goeker M."/>
        </authorList>
    </citation>
    <scope>NUCLEOTIDE SEQUENCE</scope>
    <source>
        <strain evidence="7">DSM 101588</strain>
    </source>
</reference>
<organism evidence="7 8">
    <name type="scientific">Thermoanaerobacterium butyriciformans</name>
    <dbReference type="NCBI Taxonomy" id="1702242"/>
    <lineage>
        <taxon>Bacteria</taxon>
        <taxon>Bacillati</taxon>
        <taxon>Bacillota</taxon>
        <taxon>Clostridia</taxon>
        <taxon>Thermoanaerobacterales</taxon>
        <taxon>Thermoanaerobacteraceae</taxon>
        <taxon>Thermoanaerobacterium</taxon>
    </lineage>
</organism>
<keyword evidence="4" id="KW-0805">Transcription regulation</keyword>
<keyword evidence="5" id="KW-0238">DNA-binding</keyword>
<dbReference type="InterPro" id="IPR036388">
    <property type="entry name" value="WH-like_DNA-bd_sf"/>
</dbReference>
<accession>A0ABS4NID6</accession>
<dbReference type="InterPro" id="IPR002481">
    <property type="entry name" value="FUR"/>
</dbReference>
<keyword evidence="2" id="KW-0678">Repressor</keyword>
<protein>
    <submittedName>
        <fullName evidence="7">Fur family zinc uptake transcriptional regulator</fullName>
    </submittedName>
</protein>
<evidence type="ECO:0000313" key="7">
    <source>
        <dbReference type="EMBL" id="MBP2073430.1"/>
    </source>
</evidence>
<dbReference type="PANTHER" id="PTHR33202">
    <property type="entry name" value="ZINC UPTAKE REGULATION PROTEIN"/>
    <property type="match status" value="1"/>
</dbReference>
<comment type="caution">
    <text evidence="7">The sequence shown here is derived from an EMBL/GenBank/DDBJ whole genome shotgun (WGS) entry which is preliminary data.</text>
</comment>
<dbReference type="Gene3D" id="1.10.10.10">
    <property type="entry name" value="Winged helix-like DNA-binding domain superfamily/Winged helix DNA-binding domain"/>
    <property type="match status" value="1"/>
</dbReference>
<dbReference type="Proteomes" id="UP001166402">
    <property type="component" value="Unassembled WGS sequence"/>
</dbReference>
<proteinExistence type="inferred from homology"/>
<gene>
    <name evidence="7" type="ORF">J2Z80_002991</name>
</gene>
<keyword evidence="6" id="KW-0804">Transcription</keyword>
<dbReference type="EMBL" id="JAGGLT010000053">
    <property type="protein sequence ID" value="MBP2073430.1"/>
    <property type="molecule type" value="Genomic_DNA"/>
</dbReference>
<dbReference type="InterPro" id="IPR043135">
    <property type="entry name" value="Fur_C"/>
</dbReference>
<dbReference type="CDD" id="cd07153">
    <property type="entry name" value="Fur_like"/>
    <property type="match status" value="1"/>
</dbReference>
<evidence type="ECO:0000256" key="2">
    <source>
        <dbReference type="ARBA" id="ARBA00022491"/>
    </source>
</evidence>
<evidence type="ECO:0000256" key="5">
    <source>
        <dbReference type="ARBA" id="ARBA00023125"/>
    </source>
</evidence>
<keyword evidence="8" id="KW-1185">Reference proteome</keyword>
<dbReference type="Pfam" id="PF01475">
    <property type="entry name" value="FUR"/>
    <property type="match status" value="1"/>
</dbReference>
<evidence type="ECO:0000313" key="8">
    <source>
        <dbReference type="Proteomes" id="UP001166402"/>
    </source>
</evidence>
<comment type="similarity">
    <text evidence="1">Belongs to the Fur family.</text>
</comment>
<dbReference type="RefSeq" id="WP_209455034.1">
    <property type="nucleotide sequence ID" value="NZ_JAGGLT010000053.1"/>
</dbReference>
<evidence type="ECO:0000256" key="4">
    <source>
        <dbReference type="ARBA" id="ARBA00023015"/>
    </source>
</evidence>
<keyword evidence="3" id="KW-0862">Zinc</keyword>
<evidence type="ECO:0000256" key="3">
    <source>
        <dbReference type="ARBA" id="ARBA00022833"/>
    </source>
</evidence>
<evidence type="ECO:0000256" key="1">
    <source>
        <dbReference type="ARBA" id="ARBA00007957"/>
    </source>
</evidence>
<evidence type="ECO:0000256" key="6">
    <source>
        <dbReference type="ARBA" id="ARBA00023163"/>
    </source>
</evidence>
<dbReference type="Gene3D" id="3.30.1490.190">
    <property type="match status" value="1"/>
</dbReference>
<sequence length="142" mass="16594">MTKEDILKTIKSNNYKITPQRDLIINIMLNSNGYLSVREIYEKVKSSFPQVSLDTVYRNLSLLKDINVLSETTIGNNIMYEIHKDMHEHIMKCINCGKVYELDICPLDLCINKLDDFEVIDHKIEITGYCKNCKNKMEEDNK</sequence>
<dbReference type="InterPro" id="IPR036390">
    <property type="entry name" value="WH_DNA-bd_sf"/>
</dbReference>
<dbReference type="SUPFAM" id="SSF46785">
    <property type="entry name" value="Winged helix' DNA-binding domain"/>
    <property type="match status" value="1"/>
</dbReference>
<name>A0ABS4NID6_9THEO</name>
<dbReference type="PANTHER" id="PTHR33202:SF8">
    <property type="entry name" value="PEROXIDE-RESPONSIVE REPRESSOR PERR"/>
    <property type="match status" value="1"/>
</dbReference>